<keyword evidence="1" id="KW-0391">Immunity</keyword>
<dbReference type="Gene3D" id="2.60.40.10">
    <property type="entry name" value="Immunoglobulins"/>
    <property type="match status" value="1"/>
</dbReference>
<organism evidence="6 7">
    <name type="scientific">Lynx canadensis</name>
    <name type="common">Canada lynx</name>
    <name type="synonym">Felis canadensis</name>
    <dbReference type="NCBI Taxonomy" id="61383"/>
    <lineage>
        <taxon>Eukaryota</taxon>
        <taxon>Metazoa</taxon>
        <taxon>Chordata</taxon>
        <taxon>Craniata</taxon>
        <taxon>Vertebrata</taxon>
        <taxon>Euteleostomi</taxon>
        <taxon>Mammalia</taxon>
        <taxon>Eutheria</taxon>
        <taxon>Laurasiatheria</taxon>
        <taxon>Carnivora</taxon>
        <taxon>Feliformia</taxon>
        <taxon>Felidae</taxon>
        <taxon>Felinae</taxon>
        <taxon>Lynx</taxon>
    </lineage>
</organism>
<dbReference type="Pfam" id="PF07686">
    <property type="entry name" value="V-set"/>
    <property type="match status" value="1"/>
</dbReference>
<evidence type="ECO:0000259" key="5">
    <source>
        <dbReference type="PROSITE" id="PS50835"/>
    </source>
</evidence>
<evidence type="ECO:0000256" key="4">
    <source>
        <dbReference type="SAM" id="MobiDB-lite"/>
    </source>
</evidence>
<dbReference type="InterPro" id="IPR007110">
    <property type="entry name" value="Ig-like_dom"/>
</dbReference>
<feature type="compositionally biased region" description="Basic and acidic residues" evidence="4">
    <location>
        <begin position="119"/>
        <end position="130"/>
    </location>
</feature>
<dbReference type="GO" id="GO:0019814">
    <property type="term" value="C:immunoglobulin complex"/>
    <property type="evidence" value="ECO:0007669"/>
    <property type="project" value="UniProtKB-KW"/>
</dbReference>
<dbReference type="PANTHER" id="PTHR23266">
    <property type="entry name" value="IMMUNOGLOBULIN HEAVY CHAIN"/>
    <property type="match status" value="1"/>
</dbReference>
<evidence type="ECO:0000256" key="1">
    <source>
        <dbReference type="ARBA" id="ARBA00022859"/>
    </source>
</evidence>
<name>A0A667FVT4_LYNCA</name>
<protein>
    <recommendedName>
        <fullName evidence="5">Ig-like domain-containing protein</fullName>
    </recommendedName>
</protein>
<dbReference type="InterPro" id="IPR050199">
    <property type="entry name" value="IgHV"/>
</dbReference>
<dbReference type="GO" id="GO:0005576">
    <property type="term" value="C:extracellular region"/>
    <property type="evidence" value="ECO:0007669"/>
    <property type="project" value="UniProtKB-ARBA"/>
</dbReference>
<dbReference type="AlphaFoldDB" id="A0A667FVT4"/>
<feature type="region of interest" description="Disordered" evidence="4">
    <location>
        <begin position="119"/>
        <end position="140"/>
    </location>
</feature>
<feature type="domain" description="Ig-like" evidence="5">
    <location>
        <begin position="13"/>
        <end position="112"/>
    </location>
</feature>
<evidence type="ECO:0000313" key="6">
    <source>
        <dbReference type="Ensembl" id="ENSLCNP00005006626.1"/>
    </source>
</evidence>
<proteinExistence type="predicted"/>
<dbReference type="InterPro" id="IPR013106">
    <property type="entry name" value="Ig_V-set"/>
</dbReference>
<reference evidence="6" key="1">
    <citation type="submission" date="2025-08" db="UniProtKB">
        <authorList>
            <consortium name="Ensembl"/>
        </authorList>
    </citation>
    <scope>IDENTIFICATION</scope>
</reference>
<dbReference type="PROSITE" id="PS50835">
    <property type="entry name" value="IG_LIKE"/>
    <property type="match status" value="1"/>
</dbReference>
<sequence>LETVRQKLCVVLSQMQLQESGSSVVQPSQVLSLTCAISGDTVSSKSVTWKWLRQPPGKGLQWPGRMYYMPRWYKDYPPSLQGRLVMDSDMSKNQLSLQLSSATTKDMAMYYCARDRVSGHHCEPRHKPPCRDTGGAGHRS</sequence>
<dbReference type="GO" id="GO:0002250">
    <property type="term" value="P:adaptive immune response"/>
    <property type="evidence" value="ECO:0007669"/>
    <property type="project" value="UniProtKB-KW"/>
</dbReference>
<dbReference type="Proteomes" id="UP000472241">
    <property type="component" value="Unplaced"/>
</dbReference>
<keyword evidence="3" id="KW-1280">Immunoglobulin</keyword>
<evidence type="ECO:0000313" key="7">
    <source>
        <dbReference type="Proteomes" id="UP000472241"/>
    </source>
</evidence>
<evidence type="ECO:0000256" key="3">
    <source>
        <dbReference type="ARBA" id="ARBA00043265"/>
    </source>
</evidence>
<keyword evidence="2" id="KW-1064">Adaptive immunity</keyword>
<dbReference type="InterPro" id="IPR036179">
    <property type="entry name" value="Ig-like_dom_sf"/>
</dbReference>
<keyword evidence="7" id="KW-1185">Reference proteome</keyword>
<evidence type="ECO:0000256" key="2">
    <source>
        <dbReference type="ARBA" id="ARBA00023130"/>
    </source>
</evidence>
<reference evidence="6" key="2">
    <citation type="submission" date="2025-09" db="UniProtKB">
        <authorList>
            <consortium name="Ensembl"/>
        </authorList>
    </citation>
    <scope>IDENTIFICATION</scope>
</reference>
<accession>A0A667FVT4</accession>
<dbReference type="Ensembl" id="ENSLCNT00005007442.1">
    <property type="protein sequence ID" value="ENSLCNP00005006626.1"/>
    <property type="gene ID" value="ENSLCNG00005004390.1"/>
</dbReference>
<dbReference type="SMART" id="SM00406">
    <property type="entry name" value="IGv"/>
    <property type="match status" value="1"/>
</dbReference>
<dbReference type="SUPFAM" id="SSF48726">
    <property type="entry name" value="Immunoglobulin"/>
    <property type="match status" value="1"/>
</dbReference>
<dbReference type="InterPro" id="IPR013783">
    <property type="entry name" value="Ig-like_fold"/>
</dbReference>